<sequence>MAWTRWEKQTFHFFQLPHLILAQLTHLFQRFSFSFLDRIDMLRYRRTDPESLPEIVAENAATTQIWSDQNWYRVHIGCQHRDPTVFTRVPEKDVKLSLFVPRARHAAEDPDHVQVKVLELLSGTLLPAIRLPFIDIVNVDRWLRSVRSAALRETSRGMSLIFISCSSSSRVRCPGFIAWYHATNWGIAISSNAIQQRKSE</sequence>
<reference evidence="2" key="1">
    <citation type="journal article" date="2015" name="Proc. Natl. Acad. Sci. U.S.A.">
        <title>Genome sequence of the Asian Tiger mosquito, Aedes albopictus, reveals insights into its biology, genetics, and evolution.</title>
        <authorList>
            <person name="Chen X.G."/>
            <person name="Jiang X."/>
            <person name="Gu J."/>
            <person name="Xu M."/>
            <person name="Wu Y."/>
            <person name="Deng Y."/>
            <person name="Zhang C."/>
            <person name="Bonizzoni M."/>
            <person name="Dermauw W."/>
            <person name="Vontas J."/>
            <person name="Armbruster P."/>
            <person name="Huang X."/>
            <person name="Yang Y."/>
            <person name="Zhang H."/>
            <person name="He W."/>
            <person name="Peng H."/>
            <person name="Liu Y."/>
            <person name="Wu K."/>
            <person name="Chen J."/>
            <person name="Lirakis M."/>
            <person name="Topalis P."/>
            <person name="Van Leeuwen T."/>
            <person name="Hall A.B."/>
            <person name="Jiang X."/>
            <person name="Thorpe C."/>
            <person name="Mueller R.L."/>
            <person name="Sun C."/>
            <person name="Waterhouse R.M."/>
            <person name="Yan G."/>
            <person name="Tu Z.J."/>
            <person name="Fang X."/>
            <person name="James A.A."/>
        </authorList>
    </citation>
    <scope>NUCLEOTIDE SEQUENCE [LARGE SCALE GENOMIC DNA]</scope>
    <source>
        <strain evidence="2">Foshan</strain>
    </source>
</reference>
<organism evidence="1 2">
    <name type="scientific">Aedes albopictus</name>
    <name type="common">Asian tiger mosquito</name>
    <name type="synonym">Stegomyia albopicta</name>
    <dbReference type="NCBI Taxonomy" id="7160"/>
    <lineage>
        <taxon>Eukaryota</taxon>
        <taxon>Metazoa</taxon>
        <taxon>Ecdysozoa</taxon>
        <taxon>Arthropoda</taxon>
        <taxon>Hexapoda</taxon>
        <taxon>Insecta</taxon>
        <taxon>Pterygota</taxon>
        <taxon>Neoptera</taxon>
        <taxon>Endopterygota</taxon>
        <taxon>Diptera</taxon>
        <taxon>Nematocera</taxon>
        <taxon>Culicoidea</taxon>
        <taxon>Culicidae</taxon>
        <taxon>Culicinae</taxon>
        <taxon>Aedini</taxon>
        <taxon>Aedes</taxon>
        <taxon>Stegomyia</taxon>
    </lineage>
</organism>
<dbReference type="EnsemblMetazoa" id="AALFPA23_000664.R524">
    <property type="protein sequence ID" value="AALFPA23_000664.P524"/>
    <property type="gene ID" value="AALFPA23_000664"/>
</dbReference>
<protein>
    <submittedName>
        <fullName evidence="1">Uncharacterized protein</fullName>
    </submittedName>
</protein>
<dbReference type="Proteomes" id="UP000069940">
    <property type="component" value="Unassembled WGS sequence"/>
</dbReference>
<dbReference type="GeneID" id="115268021"/>
<proteinExistence type="predicted"/>
<name>A0ABM1XL36_AEDAL</name>
<keyword evidence="2" id="KW-1185">Reference proteome</keyword>
<reference evidence="1" key="2">
    <citation type="submission" date="2025-05" db="UniProtKB">
        <authorList>
            <consortium name="EnsemblMetazoa"/>
        </authorList>
    </citation>
    <scope>IDENTIFICATION</scope>
    <source>
        <strain evidence="1">Foshan</strain>
    </source>
</reference>
<evidence type="ECO:0000313" key="1">
    <source>
        <dbReference type="EnsemblMetazoa" id="AALFPA23_000664.P524"/>
    </source>
</evidence>
<dbReference type="RefSeq" id="XP_062712513.1">
    <property type="nucleotide sequence ID" value="XM_062856529.1"/>
</dbReference>
<accession>A0ABM1XL36</accession>
<evidence type="ECO:0000313" key="2">
    <source>
        <dbReference type="Proteomes" id="UP000069940"/>
    </source>
</evidence>